<keyword evidence="3" id="KW-1185">Reference proteome</keyword>
<evidence type="ECO:0000313" key="3">
    <source>
        <dbReference type="Proteomes" id="UP000244223"/>
    </source>
</evidence>
<sequence>MSQALLSKPLFSLLLITGVVSVVMMLEPRVDEENSADDLLSDHSQQSVSNQPPNSSINNSTIKADNTSQQDLAKTGQHPSPALAPWQRQLFQFKAVKTVNVAKVTSPPPVVIPPVNQIVSNPVLSTANSGESNTVSAYTPTMPFAYLGRLVRDDKTTLFFDYQEQHLAVKEGEIFEKNWQLERVTDNTAFIRYLPNNSLQSLSLSDSE</sequence>
<name>A0A2T5J269_9GAMM</name>
<comment type="caution">
    <text evidence="2">The sequence shown here is derived from an EMBL/GenBank/DDBJ whole genome shotgun (WGS) entry which is preliminary data.</text>
</comment>
<feature type="compositionally biased region" description="Low complexity" evidence="1">
    <location>
        <begin position="44"/>
        <end position="60"/>
    </location>
</feature>
<dbReference type="Proteomes" id="UP000244223">
    <property type="component" value="Unassembled WGS sequence"/>
</dbReference>
<dbReference type="AlphaFoldDB" id="A0A2T5J269"/>
<dbReference type="EMBL" id="QAON01000003">
    <property type="protein sequence ID" value="PTQ90498.1"/>
    <property type="molecule type" value="Genomic_DNA"/>
</dbReference>
<proteinExistence type="predicted"/>
<feature type="region of interest" description="Disordered" evidence="1">
    <location>
        <begin position="34"/>
        <end position="79"/>
    </location>
</feature>
<reference evidence="2 3" key="1">
    <citation type="submission" date="2018-04" db="EMBL/GenBank/DDBJ databases">
        <title>Genomic Encyclopedia of Archaeal and Bacterial Type Strains, Phase II (KMG-II): from individual species to whole genera.</title>
        <authorList>
            <person name="Goeker M."/>
        </authorList>
    </citation>
    <scope>NUCLEOTIDE SEQUENCE [LARGE SCALE GENOMIC DNA]</scope>
    <source>
        <strain evidence="2 3">DSM 5822</strain>
    </source>
</reference>
<gene>
    <name evidence="2" type="ORF">C8N29_103253</name>
</gene>
<evidence type="ECO:0000256" key="1">
    <source>
        <dbReference type="SAM" id="MobiDB-lite"/>
    </source>
</evidence>
<organism evidence="2 3">
    <name type="scientific">Agitococcus lubricus</name>
    <dbReference type="NCBI Taxonomy" id="1077255"/>
    <lineage>
        <taxon>Bacteria</taxon>
        <taxon>Pseudomonadati</taxon>
        <taxon>Pseudomonadota</taxon>
        <taxon>Gammaproteobacteria</taxon>
        <taxon>Moraxellales</taxon>
        <taxon>Moraxellaceae</taxon>
        <taxon>Agitococcus</taxon>
    </lineage>
</organism>
<dbReference type="RefSeq" id="WP_107864935.1">
    <property type="nucleotide sequence ID" value="NZ_QAON01000003.1"/>
</dbReference>
<accession>A0A2T5J269</accession>
<evidence type="ECO:0000313" key="2">
    <source>
        <dbReference type="EMBL" id="PTQ90498.1"/>
    </source>
</evidence>
<feature type="compositionally biased region" description="Polar residues" evidence="1">
    <location>
        <begin position="61"/>
        <end position="72"/>
    </location>
</feature>
<protein>
    <submittedName>
        <fullName evidence="2">Uncharacterized protein</fullName>
    </submittedName>
</protein>